<organism evidence="7 8">
    <name type="scientific">Fructilactobacillus florum DSM 22689 = JCM 16035</name>
    <dbReference type="NCBI Taxonomy" id="1423745"/>
    <lineage>
        <taxon>Bacteria</taxon>
        <taxon>Bacillati</taxon>
        <taxon>Bacillota</taxon>
        <taxon>Bacilli</taxon>
        <taxon>Lactobacillales</taxon>
        <taxon>Lactobacillaceae</taxon>
        <taxon>Fructilactobacillus</taxon>
    </lineage>
</organism>
<keyword evidence="2" id="KW-0645">Protease</keyword>
<dbReference type="CDD" id="cd16332">
    <property type="entry name" value="Prp-like"/>
    <property type="match status" value="1"/>
</dbReference>
<keyword evidence="4" id="KW-0788">Thiol protease</keyword>
<evidence type="ECO:0000256" key="2">
    <source>
        <dbReference type="ARBA" id="ARBA00022670"/>
    </source>
</evidence>
<evidence type="ECO:0000256" key="5">
    <source>
        <dbReference type="ARBA" id="ARBA00044503"/>
    </source>
</evidence>
<proteinExistence type="inferred from homology"/>
<dbReference type="AlphaFoldDB" id="A0A0R2CU91"/>
<dbReference type="Proteomes" id="UP000051586">
    <property type="component" value="Unassembled WGS sequence"/>
</dbReference>
<dbReference type="Gene3D" id="3.30.70.1490">
    <property type="entry name" value="Cysteine protease Prp"/>
    <property type="match status" value="1"/>
</dbReference>
<dbReference type="GO" id="GO:0042254">
    <property type="term" value="P:ribosome biogenesis"/>
    <property type="evidence" value="ECO:0007669"/>
    <property type="project" value="UniProtKB-KW"/>
</dbReference>
<name>A0A0R2CU91_9LACO</name>
<evidence type="ECO:0000313" key="7">
    <source>
        <dbReference type="EMBL" id="KRM91803.1"/>
    </source>
</evidence>
<dbReference type="RefSeq" id="WP_009166785.1">
    <property type="nucleotide sequence ID" value="NZ_AYZI01000003.1"/>
</dbReference>
<evidence type="ECO:0000256" key="4">
    <source>
        <dbReference type="ARBA" id="ARBA00022807"/>
    </source>
</evidence>
<dbReference type="GO" id="GO:0008234">
    <property type="term" value="F:cysteine-type peptidase activity"/>
    <property type="evidence" value="ECO:0007669"/>
    <property type="project" value="UniProtKB-KW"/>
</dbReference>
<reference evidence="7 8" key="1">
    <citation type="journal article" date="2015" name="Genome Announc.">
        <title>Expanding the biotechnology potential of lactobacilli through comparative genomics of 213 strains and associated genera.</title>
        <authorList>
            <person name="Sun Z."/>
            <person name="Harris H.M."/>
            <person name="McCann A."/>
            <person name="Guo C."/>
            <person name="Argimon S."/>
            <person name="Zhang W."/>
            <person name="Yang X."/>
            <person name="Jeffery I.B."/>
            <person name="Cooney J.C."/>
            <person name="Kagawa T.F."/>
            <person name="Liu W."/>
            <person name="Song Y."/>
            <person name="Salvetti E."/>
            <person name="Wrobel A."/>
            <person name="Rasinkangas P."/>
            <person name="Parkhill J."/>
            <person name="Rea M.C."/>
            <person name="O'Sullivan O."/>
            <person name="Ritari J."/>
            <person name="Douillard F.P."/>
            <person name="Paul Ross R."/>
            <person name="Yang R."/>
            <person name="Briner A.E."/>
            <person name="Felis G.E."/>
            <person name="de Vos W.M."/>
            <person name="Barrangou R."/>
            <person name="Klaenhammer T.R."/>
            <person name="Caufield P.W."/>
            <person name="Cui Y."/>
            <person name="Zhang H."/>
            <person name="O'Toole P.W."/>
        </authorList>
    </citation>
    <scope>NUCLEOTIDE SEQUENCE [LARGE SCALE GENOMIC DNA]</scope>
    <source>
        <strain evidence="7 8">DSM 22689</strain>
    </source>
</reference>
<dbReference type="GO" id="GO:0006508">
    <property type="term" value="P:proteolysis"/>
    <property type="evidence" value="ECO:0007669"/>
    <property type="project" value="UniProtKB-KW"/>
</dbReference>
<keyword evidence="1" id="KW-0690">Ribosome biogenesis</keyword>
<dbReference type="Pfam" id="PF04327">
    <property type="entry name" value="Peptidase_Prp"/>
    <property type="match status" value="1"/>
</dbReference>
<dbReference type="EMBL" id="AYZI01000003">
    <property type="protein sequence ID" value="KRM91803.1"/>
    <property type="molecule type" value="Genomic_DNA"/>
</dbReference>
<dbReference type="PATRIC" id="fig|1423745.4.peg.667"/>
<evidence type="ECO:0000256" key="3">
    <source>
        <dbReference type="ARBA" id="ARBA00022801"/>
    </source>
</evidence>
<dbReference type="InterPro" id="IPR007422">
    <property type="entry name" value="Peptidase_Prp"/>
</dbReference>
<comment type="caution">
    <text evidence="7">The sequence shown here is derived from an EMBL/GenBank/DDBJ whole genome shotgun (WGS) entry which is preliminary data.</text>
</comment>
<gene>
    <name evidence="7" type="ORF">FC87_GL000627</name>
</gene>
<evidence type="ECO:0000256" key="1">
    <source>
        <dbReference type="ARBA" id="ARBA00022517"/>
    </source>
</evidence>
<dbReference type="PANTHER" id="PTHR39178:SF1">
    <property type="entry name" value="RIBOSOMAL-PROCESSING CYSTEINE PROTEASE PRP"/>
    <property type="match status" value="1"/>
</dbReference>
<dbReference type="InterPro" id="IPR036764">
    <property type="entry name" value="Peptidase_Prp_sf"/>
</dbReference>
<keyword evidence="3" id="KW-0378">Hydrolase</keyword>
<protein>
    <recommendedName>
        <fullName evidence="6">Ribosomal processing cysteine protease Prp</fullName>
    </recommendedName>
</protein>
<dbReference type="PANTHER" id="PTHR39178">
    <property type="entry name" value="HYPOTHETICAL RIBOSOME-ASSOCIATED PROTEIN"/>
    <property type="match status" value="1"/>
</dbReference>
<sequence>MIKAQIKKTKYGLSGFVITGHADAAAYGQDIVCAAVSALTITTANSLSQIAGLHPQIDQNETQGGYLAVQLSAVEQKNQRGQILLQNLQLGLAEIANEYQDYVTLQS</sequence>
<dbReference type="STRING" id="1423745.GCA_001311215_00091"/>
<dbReference type="SUPFAM" id="SSF118010">
    <property type="entry name" value="TM1457-like"/>
    <property type="match status" value="1"/>
</dbReference>
<evidence type="ECO:0000256" key="6">
    <source>
        <dbReference type="ARBA" id="ARBA00044538"/>
    </source>
</evidence>
<evidence type="ECO:0000313" key="8">
    <source>
        <dbReference type="Proteomes" id="UP000051586"/>
    </source>
</evidence>
<accession>A0A0R2CU91</accession>
<comment type="similarity">
    <text evidence="5">Belongs to the Prp family.</text>
</comment>